<dbReference type="InterPro" id="IPR002808">
    <property type="entry name" value="AdoCbi_amidolase"/>
</dbReference>
<dbReference type="PANTHER" id="PTHR35336:SF5">
    <property type="entry name" value="ADENOSYLCOBINAMIDE AMIDOHYDROLASE"/>
    <property type="match status" value="1"/>
</dbReference>
<keyword evidence="1" id="KW-0378">Hydrolase</keyword>
<dbReference type="eggNOG" id="COG1865">
    <property type="taxonomic scope" value="Bacteria"/>
</dbReference>
<keyword evidence="2" id="KW-1185">Reference proteome</keyword>
<dbReference type="KEGG" id="red:roselon_01005"/>
<gene>
    <name evidence="1" type="ORF">roselon_01005</name>
</gene>
<dbReference type="OrthoDB" id="9767827at2"/>
<dbReference type="RefSeq" id="WP_025311278.1">
    <property type="nucleotide sequence ID" value="NZ_CP004372.1"/>
</dbReference>
<dbReference type="Pfam" id="PF01955">
    <property type="entry name" value="CbiZ"/>
    <property type="match status" value="1"/>
</dbReference>
<protein>
    <submittedName>
        <fullName evidence="1">Adenosylcobinamide amidohydrolase</fullName>
        <ecNumber evidence="1">3.5.1.90</ecNumber>
    </submittedName>
</protein>
<dbReference type="STRING" id="1294273.roselon_01005"/>
<dbReference type="EC" id="3.5.1.90" evidence="1"/>
<accession>W8SLM4</accession>
<dbReference type="PATRIC" id="fig|1294273.3.peg.985"/>
<sequence>MISVRLDRPWLTATLARAMRCLSWAPHNPGLVRARHILWREVRNADLTRDFDAISWLSTEMQARNSGGDIGMLTSRDIGRYCLEHADSGLTQASCLATVGLGNAERVGHRRPVVPQPCGTVNLLAATDAPLSDVAMFEALSIVTQARTAAILDHGPELKTGRATGTGTDCIVLACPEGDIAHAGLHTEVGEALGRAVYAAVARGVRDWMETEALQGQLETRSG</sequence>
<dbReference type="Proteomes" id="UP000019593">
    <property type="component" value="Chromosome"/>
</dbReference>
<dbReference type="HOGENOM" id="CLU_077662_3_0_5"/>
<dbReference type="GO" id="GO:0043756">
    <property type="term" value="F:adenosylcobinamide hydrolase activity"/>
    <property type="evidence" value="ECO:0007669"/>
    <property type="project" value="UniProtKB-EC"/>
</dbReference>
<dbReference type="InterPro" id="IPR052209">
    <property type="entry name" value="CbiZ"/>
</dbReference>
<proteinExistence type="predicted"/>
<dbReference type="EMBL" id="CP004372">
    <property type="protein sequence ID" value="AHM03405.1"/>
    <property type="molecule type" value="Genomic_DNA"/>
</dbReference>
<evidence type="ECO:0000313" key="2">
    <source>
        <dbReference type="Proteomes" id="UP000019593"/>
    </source>
</evidence>
<organism evidence="1 2">
    <name type="scientific">Roseicyclus elongatus DSM 19469</name>
    <dbReference type="NCBI Taxonomy" id="1294273"/>
    <lineage>
        <taxon>Bacteria</taxon>
        <taxon>Pseudomonadati</taxon>
        <taxon>Pseudomonadota</taxon>
        <taxon>Alphaproteobacteria</taxon>
        <taxon>Rhodobacterales</taxon>
        <taxon>Roseobacteraceae</taxon>
        <taxon>Roseicyclus</taxon>
    </lineage>
</organism>
<name>W8SLM4_9RHOB</name>
<evidence type="ECO:0000313" key="1">
    <source>
        <dbReference type="EMBL" id="AHM03405.1"/>
    </source>
</evidence>
<dbReference type="AlphaFoldDB" id="W8SLM4"/>
<dbReference type="PANTHER" id="PTHR35336">
    <property type="entry name" value="ADENOSYLCOBINAMIDE AMIDOHYDROLASE"/>
    <property type="match status" value="1"/>
</dbReference>
<reference evidence="1 2" key="1">
    <citation type="submission" date="2013-03" db="EMBL/GenBank/DDBJ databases">
        <authorList>
            <person name="Fiebig A."/>
            <person name="Goeker M."/>
            <person name="Klenk H.-P.P."/>
        </authorList>
    </citation>
    <scope>NUCLEOTIDE SEQUENCE [LARGE SCALE GENOMIC DNA]</scope>
    <source>
        <strain evidence="2">DSM 19469</strain>
    </source>
</reference>